<dbReference type="OrthoDB" id="6143528at2759"/>
<dbReference type="GO" id="GO:0016020">
    <property type="term" value="C:membrane"/>
    <property type="evidence" value="ECO:0007669"/>
    <property type="project" value="InterPro"/>
</dbReference>
<dbReference type="HOGENOM" id="CLU_987813_0_0_1"/>
<dbReference type="Pfam" id="PF00229">
    <property type="entry name" value="TNF"/>
    <property type="match status" value="1"/>
</dbReference>
<name>K1QJ06_MAGGI</name>
<organism evidence="3">
    <name type="scientific">Magallana gigas</name>
    <name type="common">Pacific oyster</name>
    <name type="synonym">Crassostrea gigas</name>
    <dbReference type="NCBI Taxonomy" id="29159"/>
    <lineage>
        <taxon>Eukaryota</taxon>
        <taxon>Metazoa</taxon>
        <taxon>Spiralia</taxon>
        <taxon>Lophotrochozoa</taxon>
        <taxon>Mollusca</taxon>
        <taxon>Bivalvia</taxon>
        <taxon>Autobranchia</taxon>
        <taxon>Pteriomorphia</taxon>
        <taxon>Ostreida</taxon>
        <taxon>Ostreoidea</taxon>
        <taxon>Ostreidae</taxon>
        <taxon>Magallana</taxon>
    </lineage>
</organism>
<evidence type="ECO:0000259" key="2">
    <source>
        <dbReference type="PROSITE" id="PS50049"/>
    </source>
</evidence>
<dbReference type="EMBL" id="JH823244">
    <property type="protein sequence ID" value="EKC31169.1"/>
    <property type="molecule type" value="Genomic_DNA"/>
</dbReference>
<dbReference type="SUPFAM" id="SSF49842">
    <property type="entry name" value="TNF-like"/>
    <property type="match status" value="1"/>
</dbReference>
<dbReference type="InterPro" id="IPR006052">
    <property type="entry name" value="TNF_dom"/>
</dbReference>
<evidence type="ECO:0000256" key="1">
    <source>
        <dbReference type="ARBA" id="ARBA00008670"/>
    </source>
</evidence>
<dbReference type="Gene3D" id="2.60.120.40">
    <property type="match status" value="1"/>
</dbReference>
<dbReference type="GO" id="GO:0006955">
    <property type="term" value="P:immune response"/>
    <property type="evidence" value="ECO:0007669"/>
    <property type="project" value="InterPro"/>
</dbReference>
<dbReference type="InterPro" id="IPR008983">
    <property type="entry name" value="Tumour_necrosis_fac-like_dom"/>
</dbReference>
<proteinExistence type="inferred from homology"/>
<reference evidence="3" key="1">
    <citation type="journal article" date="2012" name="Nature">
        <title>The oyster genome reveals stress adaptation and complexity of shell formation.</title>
        <authorList>
            <person name="Zhang G."/>
            <person name="Fang X."/>
            <person name="Guo X."/>
            <person name="Li L."/>
            <person name="Luo R."/>
            <person name="Xu F."/>
            <person name="Yang P."/>
            <person name="Zhang L."/>
            <person name="Wang X."/>
            <person name="Qi H."/>
            <person name="Xiong Z."/>
            <person name="Que H."/>
            <person name="Xie Y."/>
            <person name="Holland P.W."/>
            <person name="Paps J."/>
            <person name="Zhu Y."/>
            <person name="Wu F."/>
            <person name="Chen Y."/>
            <person name="Wang J."/>
            <person name="Peng C."/>
            <person name="Meng J."/>
            <person name="Yang L."/>
            <person name="Liu J."/>
            <person name="Wen B."/>
            <person name="Zhang N."/>
            <person name="Huang Z."/>
            <person name="Zhu Q."/>
            <person name="Feng Y."/>
            <person name="Mount A."/>
            <person name="Hedgecock D."/>
            <person name="Xu Z."/>
            <person name="Liu Y."/>
            <person name="Domazet-Loso T."/>
            <person name="Du Y."/>
            <person name="Sun X."/>
            <person name="Zhang S."/>
            <person name="Liu B."/>
            <person name="Cheng P."/>
            <person name="Jiang X."/>
            <person name="Li J."/>
            <person name="Fan D."/>
            <person name="Wang W."/>
            <person name="Fu W."/>
            <person name="Wang T."/>
            <person name="Wang B."/>
            <person name="Zhang J."/>
            <person name="Peng Z."/>
            <person name="Li Y."/>
            <person name="Li N."/>
            <person name="Wang J."/>
            <person name="Chen M."/>
            <person name="He Y."/>
            <person name="Tan F."/>
            <person name="Song X."/>
            <person name="Zheng Q."/>
            <person name="Huang R."/>
            <person name="Yang H."/>
            <person name="Du X."/>
            <person name="Chen L."/>
            <person name="Yang M."/>
            <person name="Gaffney P.M."/>
            <person name="Wang S."/>
            <person name="Luo L."/>
            <person name="She Z."/>
            <person name="Ming Y."/>
            <person name="Huang W."/>
            <person name="Zhang S."/>
            <person name="Huang B."/>
            <person name="Zhang Y."/>
            <person name="Qu T."/>
            <person name="Ni P."/>
            <person name="Miao G."/>
            <person name="Wang J."/>
            <person name="Wang Q."/>
            <person name="Steinberg C.E."/>
            <person name="Wang H."/>
            <person name="Li N."/>
            <person name="Qian L."/>
            <person name="Zhang G."/>
            <person name="Li Y."/>
            <person name="Yang H."/>
            <person name="Liu X."/>
            <person name="Wang J."/>
            <person name="Yin Y."/>
            <person name="Wang J."/>
        </authorList>
    </citation>
    <scope>NUCLEOTIDE SEQUENCE [LARGE SCALE GENOMIC DNA]</scope>
    <source>
        <strain evidence="3">05x7-T-G4-1.051#20</strain>
    </source>
</reference>
<gene>
    <name evidence="3" type="ORF">CGI_10028807</name>
</gene>
<dbReference type="PROSITE" id="PS50049">
    <property type="entry name" value="THD_2"/>
    <property type="match status" value="1"/>
</dbReference>
<dbReference type="AlphaFoldDB" id="K1QJ06"/>
<dbReference type="GO" id="GO:0005164">
    <property type="term" value="F:tumor necrosis factor receptor binding"/>
    <property type="evidence" value="ECO:0007669"/>
    <property type="project" value="InterPro"/>
</dbReference>
<dbReference type="InParanoid" id="K1QJ06"/>
<feature type="domain" description="THD" evidence="2">
    <location>
        <begin position="135"/>
        <end position="281"/>
    </location>
</feature>
<accession>K1QJ06</accession>
<evidence type="ECO:0000313" key="3">
    <source>
        <dbReference type="EMBL" id="EKC31169.1"/>
    </source>
</evidence>
<protein>
    <recommendedName>
        <fullName evidence="2">THD domain-containing protein</fullName>
    </recommendedName>
</protein>
<sequence length="282" mass="31860">MESTFPTALSISLVVNVILGIVFSGMYIFLYPGMTSTEENPVVQEARLTSTLATNNGFCVSCDYLGESLFTSNTLYTEVVQVNCGNEHRLCCYNDTVLQEFIFAAANKVRNLNEISDDVSSLKNSLETTWRNRENAAHLYIDTSKPLSKDNYVRWQTSDPLGSAFRSPNISLANSTTIRVSAAGKYYIYSSLKILQGYTAQSENFNVILGRKRKSSNNSYLEKLQLRKFRNNKRDPYESVLFHGIVYLEAEYEVVVDVQENAKNLIDVSSSFSNYFGIYKVE</sequence>
<comment type="similarity">
    <text evidence="1">Belongs to the tumor necrosis factor family.</text>
</comment>